<comment type="caution">
    <text evidence="2">The sequence shown here is derived from an EMBL/GenBank/DDBJ whole genome shotgun (WGS) entry which is preliminary data.</text>
</comment>
<dbReference type="InterPro" id="IPR036653">
    <property type="entry name" value="CinA-like_C"/>
</dbReference>
<dbReference type="RefSeq" id="WP_109793941.1">
    <property type="nucleotide sequence ID" value="NZ_PHIG01000005.1"/>
</dbReference>
<dbReference type="SUPFAM" id="SSF142433">
    <property type="entry name" value="CinA-like"/>
    <property type="match status" value="1"/>
</dbReference>
<dbReference type="Gene3D" id="3.90.950.20">
    <property type="entry name" value="CinA-like"/>
    <property type="match status" value="1"/>
</dbReference>
<organism evidence="2 3">
    <name type="scientific">Minwuia thermotolerans</name>
    <dbReference type="NCBI Taxonomy" id="2056226"/>
    <lineage>
        <taxon>Bacteria</taxon>
        <taxon>Pseudomonadati</taxon>
        <taxon>Pseudomonadota</taxon>
        <taxon>Alphaproteobacteria</taxon>
        <taxon>Minwuiales</taxon>
        <taxon>Minwuiaceae</taxon>
        <taxon>Minwuia</taxon>
    </lineage>
</organism>
<gene>
    <name evidence="2" type="ORF">CVT23_01700</name>
</gene>
<dbReference type="NCBIfam" id="TIGR00199">
    <property type="entry name" value="PncC_domain"/>
    <property type="match status" value="1"/>
</dbReference>
<dbReference type="EMBL" id="PHIG01000005">
    <property type="protein sequence ID" value="PJK31495.1"/>
    <property type="molecule type" value="Genomic_DNA"/>
</dbReference>
<evidence type="ECO:0000313" key="2">
    <source>
        <dbReference type="EMBL" id="PJK31495.1"/>
    </source>
</evidence>
<evidence type="ECO:0000313" key="3">
    <source>
        <dbReference type="Proteomes" id="UP000229498"/>
    </source>
</evidence>
<sequence length="168" mass="17253">MTTDSGALHRAAIDLLEALKAREAMICTVESCTGGMIAAALTDIAGSSAAVAGGLVTYSNEAKHDLAGVPMALIERHGAVSEPVAVAMAEGGLQACRAHIAIAVTGVAGPGGGSVEKPVGLVHFACAATGSTTLHERHLFADRGRAFIRRETVAQAFRLVHRMLRAQD</sequence>
<accession>A0A2M9G709</accession>
<dbReference type="InterPro" id="IPR008136">
    <property type="entry name" value="CinA_C"/>
</dbReference>
<proteinExistence type="predicted"/>
<name>A0A2M9G709_9PROT</name>
<feature type="domain" description="CinA C-terminal" evidence="1">
    <location>
        <begin position="14"/>
        <end position="164"/>
    </location>
</feature>
<dbReference type="AlphaFoldDB" id="A0A2M9G709"/>
<dbReference type="OrthoDB" id="9801454at2"/>
<reference evidence="2 3" key="1">
    <citation type="submission" date="2017-11" db="EMBL/GenBank/DDBJ databases">
        <title>Draft genome sequence of Rhizobiales bacterium SY3-13.</title>
        <authorList>
            <person name="Sun C."/>
        </authorList>
    </citation>
    <scope>NUCLEOTIDE SEQUENCE [LARGE SCALE GENOMIC DNA]</scope>
    <source>
        <strain evidence="2 3">SY3-13</strain>
    </source>
</reference>
<protein>
    <submittedName>
        <fullName evidence="2">Damage-inducible protein CinA</fullName>
    </submittedName>
</protein>
<dbReference type="Proteomes" id="UP000229498">
    <property type="component" value="Unassembled WGS sequence"/>
</dbReference>
<evidence type="ECO:0000259" key="1">
    <source>
        <dbReference type="Pfam" id="PF02464"/>
    </source>
</evidence>
<dbReference type="Pfam" id="PF02464">
    <property type="entry name" value="CinA"/>
    <property type="match status" value="1"/>
</dbReference>
<keyword evidence="3" id="KW-1185">Reference proteome</keyword>